<organism evidence="1 2">
    <name type="scientific">Hungatella hathewayi</name>
    <dbReference type="NCBI Taxonomy" id="154046"/>
    <lineage>
        <taxon>Bacteria</taxon>
        <taxon>Bacillati</taxon>
        <taxon>Bacillota</taxon>
        <taxon>Clostridia</taxon>
        <taxon>Lachnospirales</taxon>
        <taxon>Lachnospiraceae</taxon>
        <taxon>Hungatella</taxon>
    </lineage>
</organism>
<protein>
    <submittedName>
        <fullName evidence="1">EcsC family protein</fullName>
    </submittedName>
</protein>
<dbReference type="AlphaFoldDB" id="A0A3E2X2Z0"/>
<sequence>MEMFHKKTPFEKEWDRLEKKESVFLKGRQEKKDTLLNQKLAEKVPEKLQHTLDAAFAKAFSMIFEKGTAIIEKTYRKEELEKTCQVNQYADEIRQNRNSLRAFSRMAGVVEAKNLVLSGVSGIGLGALGIGLPDIPLFTGLILKNVYETALSYGFEYDSEEERYFVLLLIQGAVSYGDKMNQINGKVNEYIRTVQLPENYSREKEIHKTARLLSKELLYMKFLQGIPIVGVVGGVYDIVYMKRVSSYANLKYWRRFLSAKNEIEGK</sequence>
<dbReference type="Proteomes" id="UP000261111">
    <property type="component" value="Unassembled WGS sequence"/>
</dbReference>
<evidence type="ECO:0000313" key="1">
    <source>
        <dbReference type="EMBL" id="RGC35448.1"/>
    </source>
</evidence>
<accession>A0A3E2X2Z0</accession>
<dbReference type="GeneID" id="93336356"/>
<gene>
    <name evidence="1" type="ORF">DWX41_00160</name>
</gene>
<dbReference type="PANTHER" id="PTHR41260:SF1">
    <property type="entry name" value="PROTEIN ECSC"/>
    <property type="match status" value="1"/>
</dbReference>
<evidence type="ECO:0000313" key="2">
    <source>
        <dbReference type="Proteomes" id="UP000261111"/>
    </source>
</evidence>
<dbReference type="Pfam" id="PF12787">
    <property type="entry name" value="EcsC"/>
    <property type="match status" value="1"/>
</dbReference>
<reference evidence="1 2" key="1">
    <citation type="submission" date="2018-08" db="EMBL/GenBank/DDBJ databases">
        <title>A genome reference for cultivated species of the human gut microbiota.</title>
        <authorList>
            <person name="Zou Y."/>
            <person name="Xue W."/>
            <person name="Luo G."/>
        </authorList>
    </citation>
    <scope>NUCLEOTIDE SEQUENCE [LARGE SCALE GENOMIC DNA]</scope>
    <source>
        <strain evidence="1 2">AF19-21</strain>
    </source>
</reference>
<dbReference type="PANTHER" id="PTHR41260">
    <property type="entry name" value="PROTEIN ECSC"/>
    <property type="match status" value="1"/>
</dbReference>
<dbReference type="InterPro" id="IPR024787">
    <property type="entry name" value="EcsC"/>
</dbReference>
<dbReference type="EMBL" id="QVIA01000001">
    <property type="protein sequence ID" value="RGC35448.1"/>
    <property type="molecule type" value="Genomic_DNA"/>
</dbReference>
<proteinExistence type="predicted"/>
<dbReference type="RefSeq" id="WP_025653840.1">
    <property type="nucleotide sequence ID" value="NZ_QVIA01000001.1"/>
</dbReference>
<comment type="caution">
    <text evidence="1">The sequence shown here is derived from an EMBL/GenBank/DDBJ whole genome shotgun (WGS) entry which is preliminary data.</text>
</comment>
<name>A0A3E2X2Z0_9FIRM</name>